<dbReference type="Proteomes" id="UP000698222">
    <property type="component" value="Unassembled WGS sequence"/>
</dbReference>
<reference evidence="2 3" key="1">
    <citation type="submission" date="2021-03" db="EMBL/GenBank/DDBJ databases">
        <title>Sequencing the genomes of 1000 actinobacteria strains.</title>
        <authorList>
            <person name="Klenk H.-P."/>
        </authorList>
    </citation>
    <scope>NUCLEOTIDE SEQUENCE [LARGE SCALE GENOMIC DNA]</scope>
    <source>
        <strain evidence="2 3">DSM 14564</strain>
    </source>
</reference>
<evidence type="ECO:0008006" key="4">
    <source>
        <dbReference type="Google" id="ProtNLM"/>
    </source>
</evidence>
<evidence type="ECO:0000313" key="3">
    <source>
        <dbReference type="Proteomes" id="UP000698222"/>
    </source>
</evidence>
<feature type="compositionally biased region" description="Polar residues" evidence="1">
    <location>
        <begin position="324"/>
        <end position="334"/>
    </location>
</feature>
<evidence type="ECO:0000313" key="2">
    <source>
        <dbReference type="EMBL" id="MBP2411156.1"/>
    </source>
</evidence>
<protein>
    <recommendedName>
        <fullName evidence="4">MarR family transcriptional regulator</fullName>
    </recommendedName>
</protein>
<comment type="caution">
    <text evidence="2">The sequence shown here is derived from an EMBL/GenBank/DDBJ whole genome shotgun (WGS) entry which is preliminary data.</text>
</comment>
<proteinExistence type="predicted"/>
<evidence type="ECO:0000256" key="1">
    <source>
        <dbReference type="SAM" id="MobiDB-lite"/>
    </source>
</evidence>
<sequence>MSTPPYTALSPETSWSLTASVIAGQPRMRLGKPQRENRVSYPARTEQALTTDLPSKPAAVRLYSDAGQCNVLALDFDAKDRTTEQIADVAYDVFQTEAMLDQAGAWFLTDHAHGGSHVYVLLEQPLAFLEARELVEAMAQRWATLDPSPHQSIARGCITVPGSVHKLGGHRQLTISERSLRERVDGLRTPARAVRRLRLTFRDEIRLVQAKRAATAAAEPHSTPVVYEAGAGRVMGQKYLSLALEGDWAAYGYDSPSEARWAVLWSAMATGLSREDVAARMSDGRWPGLWALHAHRPRPWRSFAGDWTRMEPLFRAKNEAQGDSVHTSDTSAVSHTGEPSVRDTHGTIRTWRSLLHEVETREFPGAHGWTRRLLLRAIAKQSHEIGSTLTATGIRGLSLATGLSIQTVATLLRELSTQDDPWITLTLRAHGRDAAAYELRIPDRHAATAETVRWIRGKAHALRPVFERLGIPAALTYEAIEHGHGSSPATIQARTGLSRTAVTDALATLTGWNLIDGHADEGYWLTSDDRELERLAERFGVTHARATKIAAYREHRRIWWAYLERHHIALHADDLEADREIRALLDEMRLNDLDPPPPNASRPARQHALEGVA</sequence>
<keyword evidence="3" id="KW-1185">Reference proteome</keyword>
<accession>A0ABS4YQT2</accession>
<organism evidence="2 3">
    <name type="scientific">Brachybacterium fresconis</name>
    <dbReference type="NCBI Taxonomy" id="173363"/>
    <lineage>
        <taxon>Bacteria</taxon>
        <taxon>Bacillati</taxon>
        <taxon>Actinomycetota</taxon>
        <taxon>Actinomycetes</taxon>
        <taxon>Micrococcales</taxon>
        <taxon>Dermabacteraceae</taxon>
        <taxon>Brachybacterium</taxon>
    </lineage>
</organism>
<name>A0ABS4YQT2_9MICO</name>
<gene>
    <name evidence="2" type="ORF">JOF44_004123</name>
</gene>
<dbReference type="EMBL" id="JAGIOC010000002">
    <property type="protein sequence ID" value="MBP2411156.1"/>
    <property type="molecule type" value="Genomic_DNA"/>
</dbReference>
<feature type="region of interest" description="Disordered" evidence="1">
    <location>
        <begin position="319"/>
        <end position="342"/>
    </location>
</feature>
<dbReference type="RefSeq" id="WP_209896325.1">
    <property type="nucleotide sequence ID" value="NZ_BAAAJV010000007.1"/>
</dbReference>
<feature type="region of interest" description="Disordered" evidence="1">
    <location>
        <begin position="590"/>
        <end position="613"/>
    </location>
</feature>